<evidence type="ECO:0008006" key="4">
    <source>
        <dbReference type="Google" id="ProtNLM"/>
    </source>
</evidence>
<name>A0A2J6Q577_9HELO</name>
<feature type="compositionally biased region" description="Basic and acidic residues" evidence="1">
    <location>
        <begin position="19"/>
        <end position="31"/>
    </location>
</feature>
<organism evidence="2 3">
    <name type="scientific">Hyaloscypha hepaticicola</name>
    <dbReference type="NCBI Taxonomy" id="2082293"/>
    <lineage>
        <taxon>Eukaryota</taxon>
        <taxon>Fungi</taxon>
        <taxon>Dikarya</taxon>
        <taxon>Ascomycota</taxon>
        <taxon>Pezizomycotina</taxon>
        <taxon>Leotiomycetes</taxon>
        <taxon>Helotiales</taxon>
        <taxon>Hyaloscyphaceae</taxon>
        <taxon>Hyaloscypha</taxon>
    </lineage>
</organism>
<dbReference type="Proteomes" id="UP000235672">
    <property type="component" value="Unassembled WGS sequence"/>
</dbReference>
<feature type="region of interest" description="Disordered" evidence="1">
    <location>
        <begin position="1"/>
        <end position="34"/>
    </location>
</feature>
<reference evidence="2 3" key="1">
    <citation type="submission" date="2016-05" db="EMBL/GenBank/DDBJ databases">
        <title>A degradative enzymes factory behind the ericoid mycorrhizal symbiosis.</title>
        <authorList>
            <consortium name="DOE Joint Genome Institute"/>
            <person name="Martino E."/>
            <person name="Morin E."/>
            <person name="Grelet G."/>
            <person name="Kuo A."/>
            <person name="Kohler A."/>
            <person name="Daghino S."/>
            <person name="Barry K."/>
            <person name="Choi C."/>
            <person name="Cichocki N."/>
            <person name="Clum A."/>
            <person name="Copeland A."/>
            <person name="Hainaut M."/>
            <person name="Haridas S."/>
            <person name="Labutti K."/>
            <person name="Lindquist E."/>
            <person name="Lipzen A."/>
            <person name="Khouja H.-R."/>
            <person name="Murat C."/>
            <person name="Ohm R."/>
            <person name="Olson A."/>
            <person name="Spatafora J."/>
            <person name="Veneault-Fourrey C."/>
            <person name="Henrissat B."/>
            <person name="Grigoriev I."/>
            <person name="Martin F."/>
            <person name="Perotto S."/>
        </authorList>
    </citation>
    <scope>NUCLEOTIDE SEQUENCE [LARGE SCALE GENOMIC DNA]</scope>
    <source>
        <strain evidence="2 3">UAMH 7357</strain>
    </source>
</reference>
<sequence length="342" mass="38042">MHLTQHHNLPLSVSNPYRDTPEHINHYDSPGKDIGIGRPNLLTLYIQAGSRQGVAKEERARKAQRATADHKKQPASSHQPPRNNAHGLDLDLGVRTPEPLDDLADKDEHALTLNKVNESVADQKPTVFADTPPQSESITETTGPPSTPPHKLSSYYLPPSFSKLNKQLETWIYTLLPLGLGGEERRPGVTHRLIYFAYGIFHGPPNKEHWTLRAELDLKLPQYEINVWSYPQVPERSASTTIPHLENAYRMLARTAKGKRIQITFMGESGGNIALVLVICAVSEVWRGQSEGEDSPPKREKYPKTTMPLTKDPFAESESNRGSVLGGMGEWSSSDPKVAYPA</sequence>
<accession>A0A2J6Q577</accession>
<feature type="compositionally biased region" description="Basic and acidic residues" evidence="1">
    <location>
        <begin position="54"/>
        <end position="72"/>
    </location>
</feature>
<feature type="region of interest" description="Disordered" evidence="1">
    <location>
        <begin position="51"/>
        <end position="102"/>
    </location>
</feature>
<dbReference type="AlphaFoldDB" id="A0A2J6Q577"/>
<feature type="region of interest" description="Disordered" evidence="1">
    <location>
        <begin position="289"/>
        <end position="342"/>
    </location>
</feature>
<dbReference type="STRING" id="1745343.A0A2J6Q577"/>
<protein>
    <recommendedName>
        <fullName evidence="4">Alpha/beta-hydrolase</fullName>
    </recommendedName>
</protein>
<evidence type="ECO:0000313" key="2">
    <source>
        <dbReference type="EMBL" id="PMD21334.1"/>
    </source>
</evidence>
<feature type="region of interest" description="Disordered" evidence="1">
    <location>
        <begin position="116"/>
        <end position="153"/>
    </location>
</feature>
<dbReference type="OrthoDB" id="2152029at2759"/>
<feature type="compositionally biased region" description="Polar residues" evidence="1">
    <location>
        <begin position="132"/>
        <end position="144"/>
    </location>
</feature>
<gene>
    <name evidence="2" type="ORF">NA56DRAFT_703510</name>
</gene>
<evidence type="ECO:0000313" key="3">
    <source>
        <dbReference type="Proteomes" id="UP000235672"/>
    </source>
</evidence>
<proteinExistence type="predicted"/>
<dbReference type="EMBL" id="KZ613481">
    <property type="protein sequence ID" value="PMD21334.1"/>
    <property type="molecule type" value="Genomic_DNA"/>
</dbReference>
<keyword evidence="3" id="KW-1185">Reference proteome</keyword>
<evidence type="ECO:0000256" key="1">
    <source>
        <dbReference type="SAM" id="MobiDB-lite"/>
    </source>
</evidence>